<evidence type="ECO:0000313" key="1">
    <source>
        <dbReference type="EMBL" id="NUU54892.1"/>
    </source>
</evidence>
<reference evidence="1 2" key="1">
    <citation type="submission" date="2020-05" db="EMBL/GenBank/DDBJ databases">
        <title>Genome Sequencing of Type Strains.</title>
        <authorList>
            <person name="Lemaire J.F."/>
            <person name="Inderbitzin P."/>
            <person name="Gregorio O.A."/>
            <person name="Collins S.B."/>
            <person name="Wespe N."/>
            <person name="Knight-Connoni V."/>
        </authorList>
    </citation>
    <scope>NUCLEOTIDE SEQUENCE [LARGE SCALE GENOMIC DNA]</scope>
    <source>
        <strain evidence="1 2">DSM 19942</strain>
    </source>
</reference>
<dbReference type="RefSeq" id="WP_175381827.1">
    <property type="nucleotide sequence ID" value="NZ_JABMCC010000107.1"/>
</dbReference>
<protein>
    <submittedName>
        <fullName evidence="1">Uncharacterized protein</fullName>
    </submittedName>
</protein>
<name>A0ABX2MLG0_9BACL</name>
<dbReference type="GeneID" id="97131532"/>
<dbReference type="Proteomes" id="UP000577724">
    <property type="component" value="Unassembled WGS sequence"/>
</dbReference>
<organism evidence="1 2">
    <name type="scientific">Paenibacillus taichungensis</name>
    <dbReference type="NCBI Taxonomy" id="484184"/>
    <lineage>
        <taxon>Bacteria</taxon>
        <taxon>Bacillati</taxon>
        <taxon>Bacillota</taxon>
        <taxon>Bacilli</taxon>
        <taxon>Bacillales</taxon>
        <taxon>Paenibacillaceae</taxon>
        <taxon>Paenibacillus</taxon>
    </lineage>
</organism>
<dbReference type="EMBL" id="JABMCC010000107">
    <property type="protein sequence ID" value="NUU54892.1"/>
    <property type="molecule type" value="Genomic_DNA"/>
</dbReference>
<proteinExistence type="predicted"/>
<keyword evidence="2" id="KW-1185">Reference proteome</keyword>
<sequence>MDEERLREIENNIINNPKVDLFVVQQVLLECVDEIRTLKNTDTGVPGRIFDPRQNIGKTIIITRNTNSHEFEIGQECVIVEWDNFSEEVDGHSGVEAMAVGDVECDTWYVLHSDYDFK</sequence>
<accession>A0ABX2MLG0</accession>
<evidence type="ECO:0000313" key="2">
    <source>
        <dbReference type="Proteomes" id="UP000577724"/>
    </source>
</evidence>
<gene>
    <name evidence="1" type="ORF">HP548_12475</name>
</gene>
<comment type="caution">
    <text evidence="1">The sequence shown here is derived from an EMBL/GenBank/DDBJ whole genome shotgun (WGS) entry which is preliminary data.</text>
</comment>